<name>A0A2I0M4G4_COLLI</name>
<dbReference type="InterPro" id="IPR028127">
    <property type="entry name" value="Ripply_fam"/>
</dbReference>
<comment type="caution">
    <text evidence="6">The sequence shown here is derived from an EMBL/GenBank/DDBJ whole genome shotgun (WGS) entry which is preliminary data.</text>
</comment>
<evidence type="ECO:0000313" key="6">
    <source>
        <dbReference type="EMBL" id="PKK24560.1"/>
    </source>
</evidence>
<dbReference type="Pfam" id="PF14998">
    <property type="entry name" value="Ripply"/>
    <property type="match status" value="1"/>
</dbReference>
<proteinExistence type="inferred from homology"/>
<protein>
    <submittedName>
        <fullName evidence="6">Ripply transcriptional repressor 1</fullName>
    </submittedName>
</protein>
<dbReference type="AlphaFoldDB" id="A0A2I0M4G4"/>
<dbReference type="PANTHER" id="PTHR16770">
    <property type="entry name" value="PROTEIN RIPPLY-LIKE"/>
    <property type="match status" value="1"/>
</dbReference>
<dbReference type="GO" id="GO:0000122">
    <property type="term" value="P:negative regulation of transcription by RNA polymerase II"/>
    <property type="evidence" value="ECO:0007669"/>
    <property type="project" value="TreeGrafter"/>
</dbReference>
<keyword evidence="3" id="KW-0217">Developmental protein</keyword>
<dbReference type="EMBL" id="AKCR02000041">
    <property type="protein sequence ID" value="PKK24560.1"/>
    <property type="molecule type" value="Genomic_DNA"/>
</dbReference>
<gene>
    <name evidence="6" type="primary">RIPPLY1</name>
    <name evidence="6" type="ORF">A306_00009195</name>
</gene>
<feature type="compositionally biased region" description="Basic and acidic residues" evidence="5">
    <location>
        <begin position="36"/>
        <end position="50"/>
    </location>
</feature>
<evidence type="ECO:0000256" key="4">
    <source>
        <dbReference type="ARBA" id="ARBA00023242"/>
    </source>
</evidence>
<dbReference type="GO" id="GO:0005634">
    <property type="term" value="C:nucleus"/>
    <property type="evidence" value="ECO:0007669"/>
    <property type="project" value="UniProtKB-SubCell"/>
</dbReference>
<dbReference type="InParanoid" id="A0A2I0M4G4"/>
<evidence type="ECO:0000256" key="3">
    <source>
        <dbReference type="ARBA" id="ARBA00022473"/>
    </source>
</evidence>
<evidence type="ECO:0000313" key="7">
    <source>
        <dbReference type="Proteomes" id="UP000053872"/>
    </source>
</evidence>
<dbReference type="PANTHER" id="PTHR16770:SF5">
    <property type="entry name" value="PROTEIN RIPPLY1"/>
    <property type="match status" value="1"/>
</dbReference>
<evidence type="ECO:0000256" key="5">
    <source>
        <dbReference type="SAM" id="MobiDB-lite"/>
    </source>
</evidence>
<evidence type="ECO:0000256" key="2">
    <source>
        <dbReference type="ARBA" id="ARBA00006944"/>
    </source>
</evidence>
<reference evidence="6 7" key="1">
    <citation type="journal article" date="2013" name="Science">
        <title>Genomic diversity and evolution of the head crest in the rock pigeon.</title>
        <authorList>
            <person name="Shapiro M.D."/>
            <person name="Kronenberg Z."/>
            <person name="Li C."/>
            <person name="Domyan E.T."/>
            <person name="Pan H."/>
            <person name="Campbell M."/>
            <person name="Tan H."/>
            <person name="Huff C.D."/>
            <person name="Hu H."/>
            <person name="Vickrey A.I."/>
            <person name="Nielsen S.C."/>
            <person name="Stringham S.A."/>
            <person name="Hu H."/>
            <person name="Willerslev E."/>
            <person name="Gilbert M.T."/>
            <person name="Yandell M."/>
            <person name="Zhang G."/>
            <person name="Wang J."/>
        </authorList>
    </citation>
    <scope>NUCLEOTIDE SEQUENCE [LARGE SCALE GENOMIC DNA]</scope>
    <source>
        <tissue evidence="6">Blood</tissue>
    </source>
</reference>
<sequence length="147" mass="16647">MLLPGVLVGLEQAVTLNLLFAPRFLPLWRPWLSRAEEGTGQRREQTDTARPRQAMADGGPDKALAFFHHPVRLLWPKSKSFDYLYGVGEKLLETFPVQATICFYEESGSEEEEEEEEEEEGEDAGDTVAVWEPQKPQENPETPGNLM</sequence>
<evidence type="ECO:0000256" key="1">
    <source>
        <dbReference type="ARBA" id="ARBA00004123"/>
    </source>
</evidence>
<accession>A0A2I0M4G4</accession>
<feature type="compositionally biased region" description="Acidic residues" evidence="5">
    <location>
        <begin position="107"/>
        <end position="125"/>
    </location>
</feature>
<comment type="subcellular location">
    <subcellularLocation>
        <location evidence="1">Nucleus</location>
    </subcellularLocation>
</comment>
<comment type="similarity">
    <text evidence="2">Belongs to the ripply family.</text>
</comment>
<dbReference type="STRING" id="8932.A0A2I0M4G4"/>
<organism evidence="6 7">
    <name type="scientific">Columba livia</name>
    <name type="common">Rock dove</name>
    <dbReference type="NCBI Taxonomy" id="8932"/>
    <lineage>
        <taxon>Eukaryota</taxon>
        <taxon>Metazoa</taxon>
        <taxon>Chordata</taxon>
        <taxon>Craniata</taxon>
        <taxon>Vertebrata</taxon>
        <taxon>Euteleostomi</taxon>
        <taxon>Archelosauria</taxon>
        <taxon>Archosauria</taxon>
        <taxon>Dinosauria</taxon>
        <taxon>Saurischia</taxon>
        <taxon>Theropoda</taxon>
        <taxon>Coelurosauria</taxon>
        <taxon>Aves</taxon>
        <taxon>Neognathae</taxon>
        <taxon>Neoaves</taxon>
        <taxon>Columbimorphae</taxon>
        <taxon>Columbiformes</taxon>
        <taxon>Columbidae</taxon>
        <taxon>Columba</taxon>
    </lineage>
</organism>
<feature type="region of interest" description="Disordered" evidence="5">
    <location>
        <begin position="105"/>
        <end position="147"/>
    </location>
</feature>
<dbReference type="Proteomes" id="UP000053872">
    <property type="component" value="Unassembled WGS sequence"/>
</dbReference>
<dbReference type="GO" id="GO:0009880">
    <property type="term" value="P:embryonic pattern specification"/>
    <property type="evidence" value="ECO:0007669"/>
    <property type="project" value="TreeGrafter"/>
</dbReference>
<keyword evidence="4" id="KW-0539">Nucleus</keyword>
<feature type="region of interest" description="Disordered" evidence="5">
    <location>
        <begin position="36"/>
        <end position="61"/>
    </location>
</feature>
<feature type="compositionally biased region" description="Polar residues" evidence="5">
    <location>
        <begin position="136"/>
        <end position="147"/>
    </location>
</feature>
<keyword evidence="7" id="KW-1185">Reference proteome</keyword>